<evidence type="ECO:0000313" key="1">
    <source>
        <dbReference type="EMBL" id="QKR01109.1"/>
    </source>
</evidence>
<proteinExistence type="predicted"/>
<dbReference type="KEGG" id="mten:GWK48_09605"/>
<keyword evidence="2" id="KW-1185">Reference proteome</keyword>
<organism evidence="1 2">
    <name type="scientific">Metallosphaera tengchongensis</name>
    <dbReference type="NCBI Taxonomy" id="1532350"/>
    <lineage>
        <taxon>Archaea</taxon>
        <taxon>Thermoproteota</taxon>
        <taxon>Thermoprotei</taxon>
        <taxon>Sulfolobales</taxon>
        <taxon>Sulfolobaceae</taxon>
        <taxon>Metallosphaera</taxon>
    </lineage>
</organism>
<name>A0A6N0P021_9CREN</name>
<accession>A0A6N0P021</accession>
<reference evidence="1 2" key="1">
    <citation type="submission" date="2020-02" db="EMBL/GenBank/DDBJ databases">
        <title>Comparative genome analysis reveals the metabolism and evolution of the thermophilic archaeal genus Metallosphaera.</title>
        <authorList>
            <person name="Jiang C."/>
        </authorList>
    </citation>
    <scope>NUCLEOTIDE SEQUENCE [LARGE SCALE GENOMIC DNA]</scope>
    <source>
        <strain evidence="1 2">Ric-A</strain>
    </source>
</reference>
<gene>
    <name evidence="1" type="ORF">GWK48_09605</name>
</gene>
<dbReference type="Proteomes" id="UP000509301">
    <property type="component" value="Chromosome"/>
</dbReference>
<sequence length="101" mass="12161">MDGGLLKKRYEEYEVNLRTSKIKDLMLVIRDFMEFIKSLKGAVYSEWLKRNLLEQERIAKKILTVLKVRYFLIFLYRRIVDGLVYKLINSIRSFLSQLPIK</sequence>
<dbReference type="EMBL" id="CP049074">
    <property type="protein sequence ID" value="QKR01109.1"/>
    <property type="molecule type" value="Genomic_DNA"/>
</dbReference>
<protein>
    <submittedName>
        <fullName evidence="1">Uncharacterized protein</fullName>
    </submittedName>
</protein>
<evidence type="ECO:0000313" key="2">
    <source>
        <dbReference type="Proteomes" id="UP000509301"/>
    </source>
</evidence>
<dbReference type="AlphaFoldDB" id="A0A6N0P021"/>
<dbReference type="OrthoDB" id="34636at2157"/>